<keyword evidence="6" id="KW-0732">Signal</keyword>
<dbReference type="InterPro" id="IPR003599">
    <property type="entry name" value="Ig_sub"/>
</dbReference>
<feature type="compositionally biased region" description="Polar residues" evidence="13">
    <location>
        <begin position="1441"/>
        <end position="1475"/>
    </location>
</feature>
<feature type="region of interest" description="Disordered" evidence="13">
    <location>
        <begin position="1103"/>
        <end position="1125"/>
    </location>
</feature>
<feature type="region of interest" description="Disordered" evidence="13">
    <location>
        <begin position="1149"/>
        <end position="1237"/>
    </location>
</feature>
<dbReference type="SMART" id="SM00082">
    <property type="entry name" value="LRRCT"/>
    <property type="match status" value="1"/>
</dbReference>
<feature type="region of interest" description="Disordered" evidence="13">
    <location>
        <begin position="1389"/>
        <end position="1537"/>
    </location>
</feature>
<feature type="domain" description="Ig-like" evidence="14">
    <location>
        <begin position="1885"/>
        <end position="1978"/>
    </location>
</feature>
<feature type="domain" description="Ig-like" evidence="14">
    <location>
        <begin position="2178"/>
        <end position="2275"/>
    </location>
</feature>
<dbReference type="CDD" id="cd00096">
    <property type="entry name" value="Ig"/>
    <property type="match status" value="1"/>
</dbReference>
<dbReference type="GO" id="GO:0016020">
    <property type="term" value="C:membrane"/>
    <property type="evidence" value="ECO:0007669"/>
    <property type="project" value="UniProtKB-SubCell"/>
</dbReference>
<reference evidence="15" key="2">
    <citation type="submission" date="2025-08" db="UniProtKB">
        <authorList>
            <consortium name="Ensembl"/>
        </authorList>
    </citation>
    <scope>IDENTIFICATION</scope>
</reference>
<dbReference type="FunFam" id="2.60.40.10:FF:000537">
    <property type="entry name" value="immunoglobulin superfamily member 10"/>
    <property type="match status" value="1"/>
</dbReference>
<feature type="compositionally biased region" description="Basic and acidic residues" evidence="13">
    <location>
        <begin position="1520"/>
        <end position="1529"/>
    </location>
</feature>
<evidence type="ECO:0000256" key="5">
    <source>
        <dbReference type="ARBA" id="ARBA00022692"/>
    </source>
</evidence>
<feature type="domain" description="Ig-like" evidence="14">
    <location>
        <begin position="1688"/>
        <end position="1776"/>
    </location>
</feature>
<keyword evidence="4" id="KW-0433">Leucine-rich repeat</keyword>
<dbReference type="FunFam" id="2.60.40.10:FF:000076">
    <property type="entry name" value="Leucine-rich repeat and Ig domain-containing 4"/>
    <property type="match status" value="1"/>
</dbReference>
<evidence type="ECO:0000256" key="4">
    <source>
        <dbReference type="ARBA" id="ARBA00022614"/>
    </source>
</evidence>
<dbReference type="Pfam" id="PF13306">
    <property type="entry name" value="LRR_5"/>
    <property type="match status" value="1"/>
</dbReference>
<dbReference type="GeneTree" id="ENSGT00940000158290"/>
<evidence type="ECO:0000256" key="8">
    <source>
        <dbReference type="ARBA" id="ARBA00022989"/>
    </source>
</evidence>
<feature type="domain" description="Ig-like" evidence="14">
    <location>
        <begin position="1981"/>
        <end position="2079"/>
    </location>
</feature>
<feature type="compositionally biased region" description="Low complexity" evidence="13">
    <location>
        <begin position="1338"/>
        <end position="1349"/>
    </location>
</feature>
<dbReference type="Gene3D" id="2.60.40.10">
    <property type="entry name" value="Immunoglobulins"/>
    <property type="match status" value="12"/>
</dbReference>
<evidence type="ECO:0000256" key="7">
    <source>
        <dbReference type="ARBA" id="ARBA00022737"/>
    </source>
</evidence>
<evidence type="ECO:0000256" key="1">
    <source>
        <dbReference type="ARBA" id="ARBA00004167"/>
    </source>
</evidence>
<feature type="compositionally biased region" description="Polar residues" evidence="13">
    <location>
        <begin position="1072"/>
        <end position="1082"/>
    </location>
</feature>
<dbReference type="FunFam" id="2.60.40.10:FF:001377">
    <property type="entry name" value="Matrix remodeling associated 5"/>
    <property type="match status" value="1"/>
</dbReference>
<evidence type="ECO:0000256" key="2">
    <source>
        <dbReference type="ARBA" id="ARBA00004613"/>
    </source>
</evidence>
<keyword evidence="11" id="KW-0325">Glycoprotein</keyword>
<keyword evidence="9" id="KW-0472">Membrane</keyword>
<dbReference type="FunFam" id="2.60.40.10:FF:000621">
    <property type="entry name" value="Immunoglobulin superfamily member 10"/>
    <property type="match status" value="1"/>
</dbReference>
<dbReference type="InterPro" id="IPR003591">
    <property type="entry name" value="Leu-rich_rpt_typical-subtyp"/>
</dbReference>
<dbReference type="InterPro" id="IPR050467">
    <property type="entry name" value="LRFN"/>
</dbReference>
<dbReference type="Gene3D" id="3.80.10.10">
    <property type="entry name" value="Ribonuclease Inhibitor"/>
    <property type="match status" value="2"/>
</dbReference>
<feature type="domain" description="Ig-like" evidence="14">
    <location>
        <begin position="480"/>
        <end position="557"/>
    </location>
</feature>
<evidence type="ECO:0000256" key="9">
    <source>
        <dbReference type="ARBA" id="ARBA00023136"/>
    </source>
</evidence>
<comment type="subcellular location">
    <subcellularLocation>
        <location evidence="1">Membrane</location>
        <topology evidence="1">Single-pass membrane protein</topology>
    </subcellularLocation>
    <subcellularLocation>
        <location evidence="2">Secreted</location>
    </subcellularLocation>
</comment>
<feature type="region of interest" description="Disordered" evidence="13">
    <location>
        <begin position="2512"/>
        <end position="2532"/>
    </location>
</feature>
<evidence type="ECO:0000256" key="10">
    <source>
        <dbReference type="ARBA" id="ARBA00023157"/>
    </source>
</evidence>
<feature type="domain" description="Ig-like" evidence="14">
    <location>
        <begin position="2281"/>
        <end position="2360"/>
    </location>
</feature>
<dbReference type="Proteomes" id="UP000694397">
    <property type="component" value="Chromosome 10"/>
</dbReference>
<evidence type="ECO:0000256" key="13">
    <source>
        <dbReference type="SAM" id="MobiDB-lite"/>
    </source>
</evidence>
<sequence>ARLELSVRNVCTVLRGAACPASCTCYVPTEVHCTFRYLTVVPGHIQPAVEKINLGYNSLTLLKESDFAGLSRLELLLLHSNTIHQVEDKAFGDLHVLQVLKMSYNRVREINKDTFFGLKSLLRLHVDHNRIEFIHPEAFYGLTALQLVHLEGNLLQQLHPDTFVTMRYSQIFKTSSIRSIHLSDNAMSTLPARVFSPCTKLESVYLHGNPWSCDCRLEWLVKWARKDPGVLKCKRDRKHVRGAHCPICETPAVSRGQNIVHLPLDALSCSKPWILARLKEKNLTLDEGDFSTASPGDFIAPIGSLVMNMTDQFHNDASLVCTVQRPSLMENLTVAHSEGVVTLCANVASSLVCNIDYEHIQQLWRILAAYSDTPMRLQRGLMLAKTPEMIYRYTQKNPAGDSEVFTNVEAEIKANPGWLMQDEVSLQLDRTTTTFTALHIKYMSTVHLREDSKVQRKDRYSWAMIKRDNRTETEHSALVGGLIDLKCQVYGHPKPSVEWILPDGSKVRAPYSNDDGRIVITDSGGLTVRAADTSDTGLYHCIATNYLDADVLTFRVTVLPPEVEEEDVNGVRLSYSIGDDLLLDCSSAGNPKPSVRWILPDHTVLDESYGHRRLFQNGSLRVQGLTQRDRGFYRCLTANHMGVDLLTSQVMLLGERRKVLEAESSGDEFDSNFEESVESVITELPSSRSFSGQESTTVTADRPFPRHRASRKRVSSGIIQRRRGSTSNWRAWGSRRTFDKSSRKADPKKWEEMLTKTQKGRTEDVKDDTVITLKSGLTKDEHMGSGDDLSEGELIIVPSNMVATSEMPDETQSTLSQTDATPVLSTASLVEPGSGGTTSSLVPQFRVTHHHSVTPNSNNPYILESKTERPPNLPMTLKMEMTNSTSEMQLIFSGDSEDTATGKMTLFVSQYPNGTSMLNGPGPRAEPVVHTSSGPNGHTTFTALTTTEQVAGEIMFHTTQKIKSPGLPAGSTIISHQEIHIIPALKQRPGRRRSFPGRRRIIKPNKITDISAYLNKLKKPPGVERPDSRDPSRYTTERPATAALSPSLITSTSFPASARASTPDMNVKGITMQPSTIGPLSTTRSNDFITSAGCPDTYISQAPREVGKSSSRMDRITASTKASTPSKVIRGKIPWQKLFGTKDHKELPNRLRKPVKPTPTGESTTAVKTTSTAAPARVPQLPTAESLISPITIRPRVTDENTEAQPTETLPEDFSGSSSTPEPNAESRFRKLTPAVPPLSFNTRTFVSQSPTIPPSFPSQAHTTTAKASATTQTIAFPPTIQPVVEKTFEASSSSSGSISGSGGYSKDVVYRRGGSRRPVWPPRRNGFRRRRPGKSFTTATPRTTVKTTTQSSITSVAITSTVRMIPSSVTMLLSKPQYTLFRVAEPVKSTRTTTARSSGDETTTYPNAEDWKDLSALTTSPSKVSTTTTWSRTTARPTTLDKNTPTSKPLKTQTQTSPAVSRIRSTANTFSTDTYRGIPPGKEPQYPTRRTPIKKVRPPSFPERNTQSGIGDGGNMELPRPEAAETSKHRGIYGPRDRGATFTILREERGNASTPSPYKIHNSVSAGYDLLEGQETSTPHTINSVSSALETGSKPKIVGGNAAQYTVLSNSDAFLPCVADGFPEPNIIWKRSTLTIKGKMGKFEVFSNGTLSIQNTNMKDRGQYLCLAQNDFGSDKLLVTLSVVAYPSRILEPKVREINSHPGNTIEIKCRAEGRPVPLISWILANRTQVRGYSSDRERVTVTPDGTLVIHQVSAYDRGHYKCIASNPAGVDTVSVRLHVVAAPPGILEEKRQYVIGEAGQSVSLPCSAQGSPQPTVHWVLLDGTVIRPLQDIRANVSLLANGTLLLKDLSDSEGGTYECIATSSTGSERRVVTLSVKQTALVPRIVEASQRWTEIGYGQQLLLNCSAVGEPKPVILWKLPSKVVVDRWHRMGARIHILDNGTLTISSLSEKDAGDYLCIARNKMGDDLQLMKVSVSMKPAKIETKLFDKKRVPYGDDLKVDCRASGTPVPEISWGLPDGTLVNSALQADDGKGHTRRYVLFNNGTLYFNNVGMEEEGDYTCYAENTVGKDEMHVHITVVMAAPRIRTPGHTYVKVKAGGKVRFDCEPVGEPKPKVLWMLPSQDIIAASNERYLMHVNGSLDIRNIKLTDAGEYVCVARNAAGEDRKVYRLDIDDNPPIINGYHTNRTVVKDSAAKYSRKMIDCKAEGNPPPQITWIMPDNIFITAPYFGSRINIHENGTLEIRNVRPTDTAEFICMARNDGGEAVMVVQLQVTSMLRRPIFKNPLNERVVTRLGKTTVLNCSADGQPVPEITWLLPDGTRVTGTSRGAQYQLGNDGVFILYSATKEDAGKYRCAAKNSVGYIEKLIVLEVGQKPYILTRPKGIIRSMSGEPLYLHCLADGSPRPQVHWTLPGGAVLSHPQVSGRYMLLENGTLIVRDSTLHDRGNYLCRAKNDAGEDLLMVPVTVVTYPPRITSGPPQTLRALPGLPVQLSCAAVGLPRPEISWELPDRSVLSSTGTGQTTGNKRLHPQGTLIIQRPTVSDSGTYKCVAKNHFGADSRVAYVHVL</sequence>
<feature type="region of interest" description="Disordered" evidence="13">
    <location>
        <begin position="1017"/>
        <end position="1082"/>
    </location>
</feature>
<feature type="domain" description="Ig-like" evidence="14">
    <location>
        <begin position="1596"/>
        <end position="1683"/>
    </location>
</feature>
<feature type="compositionally biased region" description="Low complexity" evidence="13">
    <location>
        <begin position="1261"/>
        <end position="1276"/>
    </location>
</feature>
<keyword evidence="3" id="KW-0964">Secreted</keyword>
<dbReference type="FunFam" id="2.60.40.10:FF:000032">
    <property type="entry name" value="palladin isoform X1"/>
    <property type="match status" value="1"/>
</dbReference>
<feature type="domain" description="Ig-like" evidence="14">
    <location>
        <begin position="1786"/>
        <end position="1877"/>
    </location>
</feature>
<protein>
    <submittedName>
        <fullName evidence="15">Immunoglobulin superfamily member 10</fullName>
    </submittedName>
</protein>
<accession>A0A8C9SCB4</accession>
<keyword evidence="8" id="KW-1133">Transmembrane helix</keyword>
<feature type="domain" description="Ig-like" evidence="14">
    <location>
        <begin position="2085"/>
        <end position="2170"/>
    </location>
</feature>
<dbReference type="PANTHER" id="PTHR45842">
    <property type="entry name" value="SYNAPTIC ADHESION-LIKE MOLECULE SALM"/>
    <property type="match status" value="1"/>
</dbReference>
<feature type="compositionally biased region" description="Polar residues" evidence="13">
    <location>
        <begin position="1047"/>
        <end position="1064"/>
    </location>
</feature>
<organism evidence="15 16">
    <name type="scientific">Scleropages formosus</name>
    <name type="common">Asian bonytongue</name>
    <name type="synonym">Osteoglossum formosum</name>
    <dbReference type="NCBI Taxonomy" id="113540"/>
    <lineage>
        <taxon>Eukaryota</taxon>
        <taxon>Metazoa</taxon>
        <taxon>Chordata</taxon>
        <taxon>Craniata</taxon>
        <taxon>Vertebrata</taxon>
        <taxon>Euteleostomi</taxon>
        <taxon>Actinopterygii</taxon>
        <taxon>Neopterygii</taxon>
        <taxon>Teleostei</taxon>
        <taxon>Osteoglossocephala</taxon>
        <taxon>Osteoglossomorpha</taxon>
        <taxon>Osteoglossiformes</taxon>
        <taxon>Osteoglossidae</taxon>
        <taxon>Scleropages</taxon>
    </lineage>
</organism>
<feature type="domain" description="Ig-like" evidence="14">
    <location>
        <begin position="561"/>
        <end position="653"/>
    </location>
</feature>
<feature type="compositionally biased region" description="Polar residues" evidence="13">
    <location>
        <begin position="1390"/>
        <end position="1407"/>
    </location>
</feature>
<evidence type="ECO:0000256" key="3">
    <source>
        <dbReference type="ARBA" id="ARBA00022525"/>
    </source>
</evidence>
<feature type="compositionally biased region" description="Polar residues" evidence="13">
    <location>
        <begin position="2513"/>
        <end position="2525"/>
    </location>
</feature>
<keyword evidence="12" id="KW-0393">Immunoglobulin domain</keyword>
<dbReference type="Pfam" id="PF13855">
    <property type="entry name" value="LRR_8"/>
    <property type="match status" value="1"/>
</dbReference>
<name>A0A8C9SCB4_SCLFO</name>
<proteinExistence type="predicted"/>
<evidence type="ECO:0000313" key="15">
    <source>
        <dbReference type="Ensembl" id="ENSSFOP00015030238.2"/>
    </source>
</evidence>
<dbReference type="InterPro" id="IPR013783">
    <property type="entry name" value="Ig-like_fold"/>
</dbReference>
<dbReference type="InterPro" id="IPR032675">
    <property type="entry name" value="LRR_dom_sf"/>
</dbReference>
<evidence type="ECO:0000256" key="12">
    <source>
        <dbReference type="ARBA" id="ARBA00023319"/>
    </source>
</evidence>
<reference evidence="15" key="3">
    <citation type="submission" date="2025-09" db="UniProtKB">
        <authorList>
            <consortium name="Ensembl"/>
        </authorList>
    </citation>
    <scope>IDENTIFICATION</scope>
</reference>
<evidence type="ECO:0000256" key="11">
    <source>
        <dbReference type="ARBA" id="ARBA00023180"/>
    </source>
</evidence>
<feature type="region of interest" description="Disordered" evidence="13">
    <location>
        <begin position="1249"/>
        <end position="1277"/>
    </location>
</feature>
<feature type="region of interest" description="Disordered" evidence="13">
    <location>
        <begin position="851"/>
        <end position="872"/>
    </location>
</feature>
<dbReference type="FunFam" id="3.80.10.10:FF:000103">
    <property type="entry name" value="Immunoglobulin superfamily member 10"/>
    <property type="match status" value="1"/>
</dbReference>
<dbReference type="Pfam" id="PF07679">
    <property type="entry name" value="I-set"/>
    <property type="match status" value="6"/>
</dbReference>
<feature type="compositionally biased region" description="Low complexity" evidence="13">
    <location>
        <begin position="1419"/>
        <end position="1439"/>
    </location>
</feature>
<feature type="compositionally biased region" description="Basic and acidic residues" evidence="13">
    <location>
        <begin position="1105"/>
        <end position="1115"/>
    </location>
</feature>
<feature type="compositionally biased region" description="Low complexity" evidence="13">
    <location>
        <begin position="1164"/>
        <end position="1176"/>
    </location>
</feature>
<dbReference type="InterPro" id="IPR007110">
    <property type="entry name" value="Ig-like_dom"/>
</dbReference>
<evidence type="ECO:0000259" key="14">
    <source>
        <dbReference type="PROSITE" id="PS50835"/>
    </source>
</evidence>
<dbReference type="Pfam" id="PF13927">
    <property type="entry name" value="Ig_3"/>
    <property type="match status" value="6"/>
</dbReference>
<dbReference type="SMART" id="SM00408">
    <property type="entry name" value="IGc2"/>
    <property type="match status" value="12"/>
</dbReference>
<dbReference type="GO" id="GO:0005576">
    <property type="term" value="C:extracellular region"/>
    <property type="evidence" value="ECO:0007669"/>
    <property type="project" value="UniProtKB-SubCell"/>
</dbReference>
<dbReference type="SMART" id="SM00369">
    <property type="entry name" value="LRR_TYP"/>
    <property type="match status" value="6"/>
</dbReference>
<feature type="domain" description="Ig-like" evidence="14">
    <location>
        <begin position="2472"/>
        <end position="2565"/>
    </location>
</feature>
<dbReference type="InterPro" id="IPR026906">
    <property type="entry name" value="LRR_5"/>
</dbReference>
<dbReference type="SUPFAM" id="SSF48726">
    <property type="entry name" value="Immunoglobulin"/>
    <property type="match status" value="12"/>
</dbReference>
<feature type="compositionally biased region" description="Basic and acidic residues" evidence="13">
    <location>
        <begin position="1021"/>
        <end position="1036"/>
    </location>
</feature>
<dbReference type="InterPro" id="IPR013106">
    <property type="entry name" value="Ig_V-set"/>
</dbReference>
<keyword evidence="5" id="KW-0812">Transmembrane</keyword>
<evidence type="ECO:0000313" key="16">
    <source>
        <dbReference type="Proteomes" id="UP000694397"/>
    </source>
</evidence>
<dbReference type="PANTHER" id="PTHR45842:SF2">
    <property type="entry name" value="IMMUNOGLOBULIN SUPERFAMILY MEMBER 10"/>
    <property type="match status" value="1"/>
</dbReference>
<feature type="domain" description="Ig-like" evidence="14">
    <location>
        <begin position="2376"/>
        <end position="2466"/>
    </location>
</feature>
<dbReference type="SMART" id="SM00406">
    <property type="entry name" value="IGv"/>
    <property type="match status" value="4"/>
</dbReference>
<dbReference type="Ensembl" id="ENSSFOT00015030585.2">
    <property type="protein sequence ID" value="ENSSFOP00015030238.2"/>
    <property type="gene ID" value="ENSSFOG00015019401.2"/>
</dbReference>
<dbReference type="InterPro" id="IPR003598">
    <property type="entry name" value="Ig_sub2"/>
</dbReference>
<keyword evidence="10" id="KW-1015">Disulfide bond</keyword>
<dbReference type="InterPro" id="IPR000483">
    <property type="entry name" value="Cys-rich_flank_reg_C"/>
</dbReference>
<dbReference type="PROSITE" id="PS50835">
    <property type="entry name" value="IG_LIKE"/>
    <property type="match status" value="12"/>
</dbReference>
<keyword evidence="16" id="KW-1185">Reference proteome</keyword>
<dbReference type="SMART" id="SM00409">
    <property type="entry name" value="IG"/>
    <property type="match status" value="12"/>
</dbReference>
<dbReference type="InterPro" id="IPR013098">
    <property type="entry name" value="Ig_I-set"/>
</dbReference>
<gene>
    <name evidence="15" type="primary">IGSF10</name>
    <name evidence="15" type="synonym">igsf10</name>
</gene>
<keyword evidence="7" id="KW-0677">Repeat</keyword>
<reference evidence="15 16" key="1">
    <citation type="submission" date="2019-04" db="EMBL/GenBank/DDBJ databases">
        <authorList>
            <consortium name="Wellcome Sanger Institute Data Sharing"/>
        </authorList>
    </citation>
    <scope>NUCLEOTIDE SEQUENCE [LARGE SCALE GENOMIC DNA]</scope>
</reference>
<evidence type="ECO:0000256" key="6">
    <source>
        <dbReference type="ARBA" id="ARBA00022729"/>
    </source>
</evidence>
<feature type="region of interest" description="Disordered" evidence="13">
    <location>
        <begin position="1315"/>
        <end position="1349"/>
    </location>
</feature>
<dbReference type="FunFam" id="2.60.40.10:FF:001373">
    <property type="entry name" value="Immunoglobulin superfamily member 10"/>
    <property type="match status" value="1"/>
</dbReference>
<dbReference type="InterPro" id="IPR001611">
    <property type="entry name" value="Leu-rich_rpt"/>
</dbReference>
<dbReference type="InterPro" id="IPR036179">
    <property type="entry name" value="Ig-like_dom_sf"/>
</dbReference>
<dbReference type="SUPFAM" id="SSF52058">
    <property type="entry name" value="L domain-like"/>
    <property type="match status" value="1"/>
</dbReference>